<dbReference type="Gene3D" id="3.40.50.150">
    <property type="entry name" value="Vaccinia Virus protein VP39"/>
    <property type="match status" value="1"/>
</dbReference>
<dbReference type="PANTHER" id="PTHR36973">
    <property type="entry name" value="SLL1456 PROTEIN-RELATED"/>
    <property type="match status" value="1"/>
</dbReference>
<dbReference type="EMBL" id="AUZX01013945">
    <property type="protein sequence ID" value="EQD34015.1"/>
    <property type="molecule type" value="Genomic_DNA"/>
</dbReference>
<accession>T0ZVR3</accession>
<evidence type="ECO:0000259" key="1">
    <source>
        <dbReference type="Pfam" id="PF05050"/>
    </source>
</evidence>
<protein>
    <submittedName>
        <fullName evidence="2">Methyltransferase, FkbM family</fullName>
    </submittedName>
</protein>
<dbReference type="NCBIfam" id="TIGR01444">
    <property type="entry name" value="fkbM_fam"/>
    <property type="match status" value="1"/>
</dbReference>
<dbReference type="GO" id="GO:0032259">
    <property type="term" value="P:methylation"/>
    <property type="evidence" value="ECO:0007669"/>
    <property type="project" value="UniProtKB-KW"/>
</dbReference>
<comment type="caution">
    <text evidence="2">The sequence shown here is derived from an EMBL/GenBank/DDBJ whole genome shotgun (WGS) entry which is preliminary data.</text>
</comment>
<keyword evidence="2" id="KW-0808">Transferase</keyword>
<evidence type="ECO:0000313" key="2">
    <source>
        <dbReference type="EMBL" id="EQD34015.1"/>
    </source>
</evidence>
<dbReference type="Pfam" id="PF05050">
    <property type="entry name" value="Methyltransf_21"/>
    <property type="match status" value="1"/>
</dbReference>
<dbReference type="SUPFAM" id="SSF53335">
    <property type="entry name" value="S-adenosyl-L-methionine-dependent methyltransferases"/>
    <property type="match status" value="1"/>
</dbReference>
<dbReference type="GO" id="GO:0008171">
    <property type="term" value="F:O-methyltransferase activity"/>
    <property type="evidence" value="ECO:0007669"/>
    <property type="project" value="TreeGrafter"/>
</dbReference>
<dbReference type="InterPro" id="IPR029063">
    <property type="entry name" value="SAM-dependent_MTases_sf"/>
</dbReference>
<reference evidence="2" key="2">
    <citation type="journal article" date="2014" name="ISME J.">
        <title>Microbial stratification in low pH oxic and suboxic macroscopic growths along an acid mine drainage.</title>
        <authorList>
            <person name="Mendez-Garcia C."/>
            <person name="Mesa V."/>
            <person name="Sprenger R.R."/>
            <person name="Richter M."/>
            <person name="Diez M.S."/>
            <person name="Solano J."/>
            <person name="Bargiela R."/>
            <person name="Golyshina O.V."/>
            <person name="Manteca A."/>
            <person name="Ramos J.L."/>
            <person name="Gallego J.R."/>
            <person name="Llorente I."/>
            <person name="Martins Dos Santos V.A."/>
            <person name="Jensen O.N."/>
            <person name="Pelaez A.I."/>
            <person name="Sanchez J."/>
            <person name="Ferrer M."/>
        </authorList>
    </citation>
    <scope>NUCLEOTIDE SEQUENCE</scope>
</reference>
<name>T0ZVR3_9ZZZZ</name>
<feature type="non-terminal residue" evidence="2">
    <location>
        <position position="194"/>
    </location>
</feature>
<feature type="domain" description="Methyltransferase FkbM" evidence="1">
    <location>
        <begin position="47"/>
        <end position="191"/>
    </location>
</feature>
<gene>
    <name evidence="2" type="ORF">B1A_18903</name>
</gene>
<dbReference type="InterPro" id="IPR006342">
    <property type="entry name" value="FkbM_mtfrase"/>
</dbReference>
<sequence length="194" mass="21331">MIAKVAKLLRILRTGDWRAALRRHRVAAGREHAVVLRQLDRCCAVVDIGANRGQFALAVRHVFPDAHIESFEPLPGPAAIFRRVFAADARVTLHACAIADKAGTTQMHVSARDDSSSLLSIAAEQTRIFPGTQEAGRAAVEMRRLEDVLQRADIAAPALLKLDVQGYELQALRGCETLLDAFAWVYCECSFVEL</sequence>
<organism evidence="2">
    <name type="scientific">mine drainage metagenome</name>
    <dbReference type="NCBI Taxonomy" id="410659"/>
    <lineage>
        <taxon>unclassified sequences</taxon>
        <taxon>metagenomes</taxon>
        <taxon>ecological metagenomes</taxon>
    </lineage>
</organism>
<reference evidence="2" key="1">
    <citation type="submission" date="2013-08" db="EMBL/GenBank/DDBJ databases">
        <authorList>
            <person name="Mendez C."/>
            <person name="Richter M."/>
            <person name="Ferrer M."/>
            <person name="Sanchez J."/>
        </authorList>
    </citation>
    <scope>NUCLEOTIDE SEQUENCE</scope>
</reference>
<dbReference type="AlphaFoldDB" id="T0ZVR3"/>
<dbReference type="InterPro" id="IPR053188">
    <property type="entry name" value="FkbM_Methyltransferase"/>
</dbReference>
<dbReference type="PANTHER" id="PTHR36973:SF4">
    <property type="entry name" value="NODULATION PROTEIN"/>
    <property type="match status" value="1"/>
</dbReference>
<keyword evidence="2" id="KW-0489">Methyltransferase</keyword>
<proteinExistence type="predicted"/>